<accession>A0A2G5VU48</accession>
<feature type="transmembrane region" description="Helical" evidence="1">
    <location>
        <begin position="15"/>
        <end position="34"/>
    </location>
</feature>
<proteinExistence type="predicted"/>
<organism evidence="2 3">
    <name type="scientific">Caenorhabditis nigoni</name>
    <dbReference type="NCBI Taxonomy" id="1611254"/>
    <lineage>
        <taxon>Eukaryota</taxon>
        <taxon>Metazoa</taxon>
        <taxon>Ecdysozoa</taxon>
        <taxon>Nematoda</taxon>
        <taxon>Chromadorea</taxon>
        <taxon>Rhabditida</taxon>
        <taxon>Rhabditina</taxon>
        <taxon>Rhabditomorpha</taxon>
        <taxon>Rhabditoidea</taxon>
        <taxon>Rhabditidae</taxon>
        <taxon>Peloderinae</taxon>
        <taxon>Caenorhabditis</taxon>
    </lineage>
</organism>
<keyword evidence="1" id="KW-0472">Membrane</keyword>
<evidence type="ECO:0000256" key="1">
    <source>
        <dbReference type="SAM" id="Phobius"/>
    </source>
</evidence>
<evidence type="ECO:0000313" key="3">
    <source>
        <dbReference type="Proteomes" id="UP000230233"/>
    </source>
</evidence>
<dbReference type="Proteomes" id="UP000230233">
    <property type="component" value="Chromosome I"/>
</dbReference>
<comment type="caution">
    <text evidence="2">The sequence shown here is derived from an EMBL/GenBank/DDBJ whole genome shotgun (WGS) entry which is preliminary data.</text>
</comment>
<keyword evidence="1" id="KW-1133">Transmembrane helix</keyword>
<protein>
    <submittedName>
        <fullName evidence="2">Uncharacterized protein</fullName>
    </submittedName>
</protein>
<dbReference type="EMBL" id="PDUG01000001">
    <property type="protein sequence ID" value="PIC55303.1"/>
    <property type="molecule type" value="Genomic_DNA"/>
</dbReference>
<gene>
    <name evidence="2" type="primary">Cnig_chr_I.g636</name>
    <name evidence="2" type="ORF">B9Z55_000636</name>
</gene>
<keyword evidence="3" id="KW-1185">Reference proteome</keyword>
<feature type="transmembrane region" description="Helical" evidence="1">
    <location>
        <begin position="40"/>
        <end position="61"/>
    </location>
</feature>
<sequence length="102" mass="11845">MMNSTSRLIRLKKQFFILSVTIFNLALALILAYQTLGTNLMFAFIASCFFTLFLHCMAGYAEKKKSWTFFRNTEITFIILLIISIVLFLFFPFLLLRAQEGP</sequence>
<reference evidence="3" key="1">
    <citation type="submission" date="2017-10" db="EMBL/GenBank/DDBJ databases">
        <title>Rapid genome shrinkage in a self-fertile nematode reveals novel sperm competition proteins.</title>
        <authorList>
            <person name="Yin D."/>
            <person name="Schwarz E.M."/>
            <person name="Thomas C.G."/>
            <person name="Felde R.L."/>
            <person name="Korf I.F."/>
            <person name="Cutter A.D."/>
            <person name="Schartner C.M."/>
            <person name="Ralston E.J."/>
            <person name="Meyer B.J."/>
            <person name="Haag E.S."/>
        </authorList>
    </citation>
    <scope>NUCLEOTIDE SEQUENCE [LARGE SCALE GENOMIC DNA]</scope>
    <source>
        <strain evidence="3">JU1422</strain>
    </source>
</reference>
<evidence type="ECO:0000313" key="2">
    <source>
        <dbReference type="EMBL" id="PIC55303.1"/>
    </source>
</evidence>
<dbReference type="AlphaFoldDB" id="A0A2G5VU48"/>
<name>A0A2G5VU48_9PELO</name>
<keyword evidence="1" id="KW-0812">Transmembrane</keyword>
<feature type="transmembrane region" description="Helical" evidence="1">
    <location>
        <begin position="73"/>
        <end position="96"/>
    </location>
</feature>